<evidence type="ECO:0000256" key="3">
    <source>
        <dbReference type="ARBA" id="ARBA00022842"/>
    </source>
</evidence>
<evidence type="ECO:0000313" key="7">
    <source>
        <dbReference type="EMBL" id="EJT73675.1"/>
    </source>
</evidence>
<dbReference type="AlphaFoldDB" id="J3P1Y3"/>
<feature type="compositionally biased region" description="Low complexity" evidence="5">
    <location>
        <begin position="478"/>
        <end position="493"/>
    </location>
</feature>
<evidence type="ECO:0000256" key="5">
    <source>
        <dbReference type="SAM" id="MobiDB-lite"/>
    </source>
</evidence>
<dbReference type="EnsemblFungi" id="EJT73675">
    <property type="protein sequence ID" value="EJT73675"/>
    <property type="gene ID" value="GGTG_07531"/>
</dbReference>
<dbReference type="InterPro" id="IPR006073">
    <property type="entry name" value="GTP-bd"/>
</dbReference>
<dbReference type="STRING" id="644352.J3P1Y3"/>
<keyword evidence="4" id="KW-0342">GTP-binding</keyword>
<dbReference type="OrthoDB" id="391988at2759"/>
<dbReference type="EMBL" id="GL385398">
    <property type="protein sequence ID" value="EJT73675.1"/>
    <property type="molecule type" value="Genomic_DNA"/>
</dbReference>
<evidence type="ECO:0000256" key="2">
    <source>
        <dbReference type="ARBA" id="ARBA00022741"/>
    </source>
</evidence>
<proteinExistence type="predicted"/>
<dbReference type="eggNOG" id="KOG2486">
    <property type="taxonomic scope" value="Eukaryota"/>
</dbReference>
<dbReference type="PANTHER" id="PTHR46498">
    <property type="entry name" value="GTP-BINDING PROTEIN 8"/>
    <property type="match status" value="1"/>
</dbReference>
<reference evidence="7" key="2">
    <citation type="submission" date="2010-07" db="EMBL/GenBank/DDBJ databases">
        <authorList>
            <consortium name="The Broad Institute Genome Sequencing Platform"/>
            <consortium name="Broad Institute Genome Sequencing Center for Infectious Disease"/>
            <person name="Ma L.-J."/>
            <person name="Dead R."/>
            <person name="Young S."/>
            <person name="Zeng Q."/>
            <person name="Koehrsen M."/>
            <person name="Alvarado L."/>
            <person name="Berlin A."/>
            <person name="Chapman S.B."/>
            <person name="Chen Z."/>
            <person name="Freedman E."/>
            <person name="Gellesch M."/>
            <person name="Goldberg J."/>
            <person name="Griggs A."/>
            <person name="Gujja S."/>
            <person name="Heilman E.R."/>
            <person name="Heiman D."/>
            <person name="Hepburn T."/>
            <person name="Howarth C."/>
            <person name="Jen D."/>
            <person name="Larson L."/>
            <person name="Mehta T."/>
            <person name="Neiman D."/>
            <person name="Pearson M."/>
            <person name="Roberts A."/>
            <person name="Saif S."/>
            <person name="Shea T."/>
            <person name="Shenoy N."/>
            <person name="Sisk P."/>
            <person name="Stolte C."/>
            <person name="Sykes S."/>
            <person name="Walk T."/>
            <person name="White J."/>
            <person name="Yandava C."/>
            <person name="Haas B."/>
            <person name="Nusbaum C."/>
            <person name="Birren B."/>
        </authorList>
    </citation>
    <scope>NUCLEOTIDE SEQUENCE</scope>
    <source>
        <strain evidence="7">R3-111a-1</strain>
    </source>
</reference>
<evidence type="ECO:0000313" key="9">
    <source>
        <dbReference type="Proteomes" id="UP000006039"/>
    </source>
</evidence>
<dbReference type="InterPro" id="IPR027417">
    <property type="entry name" value="P-loop_NTPase"/>
</dbReference>
<reference evidence="8" key="5">
    <citation type="submission" date="2018-04" db="UniProtKB">
        <authorList>
            <consortium name="EnsemblFungi"/>
        </authorList>
    </citation>
    <scope>IDENTIFICATION</scope>
    <source>
        <strain evidence="8">R3-111a-1</strain>
    </source>
</reference>
<reference evidence="7" key="3">
    <citation type="submission" date="2010-09" db="EMBL/GenBank/DDBJ databases">
        <title>Annotation of Gaeumannomyces graminis var. tritici R3-111a-1.</title>
        <authorList>
            <consortium name="The Broad Institute Genome Sequencing Platform"/>
            <person name="Ma L.-J."/>
            <person name="Dead R."/>
            <person name="Young S.K."/>
            <person name="Zeng Q."/>
            <person name="Gargeya S."/>
            <person name="Fitzgerald M."/>
            <person name="Haas B."/>
            <person name="Abouelleil A."/>
            <person name="Alvarado L."/>
            <person name="Arachchi H.M."/>
            <person name="Berlin A."/>
            <person name="Brown A."/>
            <person name="Chapman S.B."/>
            <person name="Chen Z."/>
            <person name="Dunbar C."/>
            <person name="Freedman E."/>
            <person name="Gearin G."/>
            <person name="Gellesch M."/>
            <person name="Goldberg J."/>
            <person name="Griggs A."/>
            <person name="Gujja S."/>
            <person name="Heiman D."/>
            <person name="Howarth C."/>
            <person name="Larson L."/>
            <person name="Lui A."/>
            <person name="MacDonald P.J.P."/>
            <person name="Mehta T."/>
            <person name="Montmayeur A."/>
            <person name="Murphy C."/>
            <person name="Neiman D."/>
            <person name="Pearson M."/>
            <person name="Priest M."/>
            <person name="Roberts A."/>
            <person name="Saif S."/>
            <person name="Shea T."/>
            <person name="Shenoy N."/>
            <person name="Sisk P."/>
            <person name="Stolte C."/>
            <person name="Sykes S."/>
            <person name="Yandava C."/>
            <person name="Wortman J."/>
            <person name="Nusbaum C."/>
            <person name="Birren B."/>
        </authorList>
    </citation>
    <scope>NUCLEOTIDE SEQUENCE</scope>
    <source>
        <strain evidence="7">R3-111a-1</strain>
    </source>
</reference>
<feature type="region of interest" description="Disordered" evidence="5">
    <location>
        <begin position="142"/>
        <end position="195"/>
    </location>
</feature>
<dbReference type="GO" id="GO:0046872">
    <property type="term" value="F:metal ion binding"/>
    <property type="evidence" value="ECO:0007669"/>
    <property type="project" value="UniProtKB-KW"/>
</dbReference>
<dbReference type="InterPro" id="IPR030393">
    <property type="entry name" value="G_ENGB_dom"/>
</dbReference>
<dbReference type="SUPFAM" id="SSF52540">
    <property type="entry name" value="P-loop containing nucleoside triphosphate hydrolases"/>
    <property type="match status" value="1"/>
</dbReference>
<keyword evidence="1" id="KW-0479">Metal-binding</keyword>
<feature type="compositionally biased region" description="Basic and acidic residues" evidence="5">
    <location>
        <begin position="164"/>
        <end position="191"/>
    </location>
</feature>
<accession>J3P1Y3</accession>
<protein>
    <recommendedName>
        <fullName evidence="6">EngB-type G domain-containing protein</fullName>
    </recommendedName>
</protein>
<dbReference type="VEuPathDB" id="FungiDB:GGTG_07531"/>
<evidence type="ECO:0000256" key="4">
    <source>
        <dbReference type="ARBA" id="ARBA00023134"/>
    </source>
</evidence>
<dbReference type="PROSITE" id="PS51706">
    <property type="entry name" value="G_ENGB"/>
    <property type="match status" value="1"/>
</dbReference>
<name>J3P1Y3_GAET3</name>
<dbReference type="Gene3D" id="3.40.50.300">
    <property type="entry name" value="P-loop containing nucleotide triphosphate hydrolases"/>
    <property type="match status" value="1"/>
</dbReference>
<keyword evidence="9" id="KW-1185">Reference proteome</keyword>
<organism evidence="7">
    <name type="scientific">Gaeumannomyces tritici (strain R3-111a-1)</name>
    <name type="common">Wheat and barley take-all root rot fungus</name>
    <name type="synonym">Gaeumannomyces graminis var. tritici</name>
    <dbReference type="NCBI Taxonomy" id="644352"/>
    <lineage>
        <taxon>Eukaryota</taxon>
        <taxon>Fungi</taxon>
        <taxon>Dikarya</taxon>
        <taxon>Ascomycota</taxon>
        <taxon>Pezizomycotina</taxon>
        <taxon>Sordariomycetes</taxon>
        <taxon>Sordariomycetidae</taxon>
        <taxon>Magnaporthales</taxon>
        <taxon>Magnaporthaceae</taxon>
        <taxon>Gaeumannomyces</taxon>
    </lineage>
</organism>
<dbReference type="InterPro" id="IPR052279">
    <property type="entry name" value="EngB_GTPase"/>
</dbReference>
<dbReference type="HOGENOM" id="CLU_508089_0_0_1"/>
<keyword evidence="2" id="KW-0547">Nucleotide-binding</keyword>
<evidence type="ECO:0000259" key="6">
    <source>
        <dbReference type="PROSITE" id="PS51706"/>
    </source>
</evidence>
<reference evidence="9" key="1">
    <citation type="submission" date="2010-07" db="EMBL/GenBank/DDBJ databases">
        <title>The genome sequence of Gaeumannomyces graminis var. tritici strain R3-111a-1.</title>
        <authorList>
            <consortium name="The Broad Institute Genome Sequencing Platform"/>
            <person name="Ma L.-J."/>
            <person name="Dead R."/>
            <person name="Young S."/>
            <person name="Zeng Q."/>
            <person name="Koehrsen M."/>
            <person name="Alvarado L."/>
            <person name="Berlin A."/>
            <person name="Chapman S.B."/>
            <person name="Chen Z."/>
            <person name="Freedman E."/>
            <person name="Gellesch M."/>
            <person name="Goldberg J."/>
            <person name="Griggs A."/>
            <person name="Gujja S."/>
            <person name="Heilman E.R."/>
            <person name="Heiman D."/>
            <person name="Hepburn T."/>
            <person name="Howarth C."/>
            <person name="Jen D."/>
            <person name="Larson L."/>
            <person name="Mehta T."/>
            <person name="Neiman D."/>
            <person name="Pearson M."/>
            <person name="Roberts A."/>
            <person name="Saif S."/>
            <person name="Shea T."/>
            <person name="Shenoy N."/>
            <person name="Sisk P."/>
            <person name="Stolte C."/>
            <person name="Sykes S."/>
            <person name="Walk T."/>
            <person name="White J."/>
            <person name="Yandava C."/>
            <person name="Haas B."/>
            <person name="Nusbaum C."/>
            <person name="Birren B."/>
        </authorList>
    </citation>
    <scope>NUCLEOTIDE SEQUENCE [LARGE SCALE GENOMIC DNA]</scope>
    <source>
        <strain evidence="9">R3-111a-1</strain>
    </source>
</reference>
<dbReference type="Pfam" id="PF01926">
    <property type="entry name" value="MMR_HSR1"/>
    <property type="match status" value="1"/>
</dbReference>
<reference evidence="8" key="4">
    <citation type="journal article" date="2015" name="G3 (Bethesda)">
        <title>Genome sequences of three phytopathogenic species of the Magnaporthaceae family of fungi.</title>
        <authorList>
            <person name="Okagaki L.H."/>
            <person name="Nunes C.C."/>
            <person name="Sailsbery J."/>
            <person name="Clay B."/>
            <person name="Brown D."/>
            <person name="John T."/>
            <person name="Oh Y."/>
            <person name="Young N."/>
            <person name="Fitzgerald M."/>
            <person name="Haas B.J."/>
            <person name="Zeng Q."/>
            <person name="Young S."/>
            <person name="Adiconis X."/>
            <person name="Fan L."/>
            <person name="Levin J.Z."/>
            <person name="Mitchell T.K."/>
            <person name="Okubara P.A."/>
            <person name="Farman M.L."/>
            <person name="Kohn L.M."/>
            <person name="Birren B."/>
            <person name="Ma L.-J."/>
            <person name="Dean R.A."/>
        </authorList>
    </citation>
    <scope>NUCLEOTIDE SEQUENCE</scope>
    <source>
        <strain evidence="8">R3-111a-1</strain>
    </source>
</reference>
<dbReference type="Proteomes" id="UP000006039">
    <property type="component" value="Unassembled WGS sequence"/>
</dbReference>
<sequence length="536" mass="56083">MSRARATQTAARAVSFLPGPSNIPTAPRALRTRELPAPALGAADALFLPDPRRPQHRPELLYSVSRFLNLPRNTAVPEVCLVGRSNVGKSTLINALAGMTSARAGRVTKALAKQADLSAAASGGAIPALAITSSSAGCTQTLNAYGFGPPPPRRPDEGSDGGEEPGKEGGRSRGEQRRDTKTRTREAEPVHRHQLYLMDTPGYGLNSREGWGDEIVKYLNRRRMLRGAVLLIDSVAGVKDGDRLALSLLRRAGVRVAVVLTKGDKIMGADASGASADAAAGLCVDVWDELRAAERRPGPDWAEGQDKGWVREVFVSSAGGPVGLGVSGVRLLIGRLAGLLEDVPAEALPMSAMTTTAAASKIVSFDDIQFAPERSRPAAAAAAAPPAASQPDDFDMFAATLARSAAASRGGGARKGGSPRRQQQPQLFLGEEPEQDLGFRPDATMRSSGAAGVGKNKNPSRARSYWDKVRDRQKGKNNGKSSGKSNGKSNGKNAPKKRGGASSKPAAPADPFASVFSARAGGKRKSGAQNARHASF</sequence>
<evidence type="ECO:0000313" key="8">
    <source>
        <dbReference type="EnsemblFungi" id="EJT73675"/>
    </source>
</evidence>
<feature type="domain" description="EngB-type G" evidence="6">
    <location>
        <begin position="75"/>
        <end position="342"/>
    </location>
</feature>
<gene>
    <name evidence="8" type="primary">20347989</name>
    <name evidence="7" type="ORF">GGTG_07531</name>
</gene>
<dbReference type="GO" id="GO:0005739">
    <property type="term" value="C:mitochondrion"/>
    <property type="evidence" value="ECO:0007669"/>
    <property type="project" value="TreeGrafter"/>
</dbReference>
<feature type="region of interest" description="Disordered" evidence="5">
    <location>
        <begin position="405"/>
        <end position="536"/>
    </location>
</feature>
<evidence type="ECO:0000256" key="1">
    <source>
        <dbReference type="ARBA" id="ARBA00022723"/>
    </source>
</evidence>
<keyword evidence="3" id="KW-0460">Magnesium</keyword>
<feature type="compositionally biased region" description="Basic and acidic residues" evidence="5">
    <location>
        <begin position="464"/>
        <end position="474"/>
    </location>
</feature>
<dbReference type="PANTHER" id="PTHR46498:SF1">
    <property type="entry name" value="GTP-BINDING PROTEIN 8"/>
    <property type="match status" value="1"/>
</dbReference>
<dbReference type="GO" id="GO:0005525">
    <property type="term" value="F:GTP binding"/>
    <property type="evidence" value="ECO:0007669"/>
    <property type="project" value="UniProtKB-KW"/>
</dbReference>
<dbReference type="RefSeq" id="XP_009223619.1">
    <property type="nucleotide sequence ID" value="XM_009225355.1"/>
</dbReference>
<dbReference type="GeneID" id="20347989"/>